<dbReference type="STRING" id="1244108.SAMN05444004_10244"/>
<dbReference type="EC" id="2.3.1.269" evidence="9"/>
<evidence type="ECO:0000259" key="10">
    <source>
        <dbReference type="PROSITE" id="PS50263"/>
    </source>
</evidence>
<evidence type="ECO:0000256" key="8">
    <source>
        <dbReference type="ARBA" id="ARBA00023315"/>
    </source>
</evidence>
<reference evidence="12" key="1">
    <citation type="submission" date="2016-10" db="EMBL/GenBank/DDBJ databases">
        <authorList>
            <person name="Varghese N."/>
            <person name="Submissions S."/>
        </authorList>
    </citation>
    <scope>NUCLEOTIDE SEQUENCE [LARGE SCALE GENOMIC DNA]</scope>
    <source>
        <strain evidence="12">DSM 100420</strain>
    </source>
</reference>
<keyword evidence="11" id="KW-0449">Lipoprotein</keyword>
<feature type="transmembrane region" description="Helical" evidence="9">
    <location>
        <begin position="48"/>
        <end position="66"/>
    </location>
</feature>
<gene>
    <name evidence="9" type="primary">lnt</name>
    <name evidence="11" type="ORF">SAMN05444004_10244</name>
</gene>
<proteinExistence type="inferred from homology"/>
<comment type="catalytic activity">
    <reaction evidence="9">
        <text>N-terminal S-1,2-diacyl-sn-glyceryl-L-cysteinyl-[lipoprotein] + a glycerophospholipid = N-acyl-S-1,2-diacyl-sn-glyceryl-L-cysteinyl-[lipoprotein] + a 2-acyl-sn-glycero-3-phospholipid + H(+)</text>
        <dbReference type="Rhea" id="RHEA:48228"/>
        <dbReference type="Rhea" id="RHEA-COMP:14681"/>
        <dbReference type="Rhea" id="RHEA-COMP:14684"/>
        <dbReference type="ChEBI" id="CHEBI:15378"/>
        <dbReference type="ChEBI" id="CHEBI:136912"/>
        <dbReference type="ChEBI" id="CHEBI:140656"/>
        <dbReference type="ChEBI" id="CHEBI:140657"/>
        <dbReference type="ChEBI" id="CHEBI:140660"/>
        <dbReference type="EC" id="2.3.1.269"/>
    </reaction>
</comment>
<dbReference type="InterPro" id="IPR045378">
    <property type="entry name" value="LNT_N"/>
</dbReference>
<dbReference type="Pfam" id="PF20154">
    <property type="entry name" value="LNT_N"/>
    <property type="match status" value="1"/>
</dbReference>
<dbReference type="Proteomes" id="UP000198914">
    <property type="component" value="Unassembled WGS sequence"/>
</dbReference>
<evidence type="ECO:0000256" key="5">
    <source>
        <dbReference type="ARBA" id="ARBA00022692"/>
    </source>
</evidence>
<keyword evidence="4 9" id="KW-0808">Transferase</keyword>
<feature type="transmembrane region" description="Helical" evidence="9">
    <location>
        <begin position="150"/>
        <end position="169"/>
    </location>
</feature>
<dbReference type="RefSeq" id="WP_092642180.1">
    <property type="nucleotide sequence ID" value="NZ_FNPX01000002.1"/>
</dbReference>
<dbReference type="PANTHER" id="PTHR38686:SF1">
    <property type="entry name" value="APOLIPOPROTEIN N-ACYLTRANSFERASE"/>
    <property type="match status" value="1"/>
</dbReference>
<dbReference type="InterPro" id="IPR003010">
    <property type="entry name" value="C-N_Hydrolase"/>
</dbReference>
<dbReference type="OrthoDB" id="9804277at2"/>
<dbReference type="AlphaFoldDB" id="A0A1H3L0C0"/>
<accession>A0A1H3L0C0</accession>
<evidence type="ECO:0000313" key="12">
    <source>
        <dbReference type="Proteomes" id="UP000198914"/>
    </source>
</evidence>
<dbReference type="InterPro" id="IPR004563">
    <property type="entry name" value="Apolipo_AcylTrfase"/>
</dbReference>
<evidence type="ECO:0000256" key="2">
    <source>
        <dbReference type="ARBA" id="ARBA00010065"/>
    </source>
</evidence>
<name>A0A1H3L0C0_9RHOB</name>
<evidence type="ECO:0000313" key="11">
    <source>
        <dbReference type="EMBL" id="SDY57790.1"/>
    </source>
</evidence>
<evidence type="ECO:0000256" key="3">
    <source>
        <dbReference type="ARBA" id="ARBA00022475"/>
    </source>
</evidence>
<feature type="transmembrane region" description="Helical" evidence="9">
    <location>
        <begin position="456"/>
        <end position="478"/>
    </location>
</feature>
<dbReference type="SUPFAM" id="SSF56317">
    <property type="entry name" value="Carbon-nitrogen hydrolase"/>
    <property type="match status" value="1"/>
</dbReference>
<dbReference type="PANTHER" id="PTHR38686">
    <property type="entry name" value="APOLIPOPROTEIN N-ACYLTRANSFERASE"/>
    <property type="match status" value="1"/>
</dbReference>
<dbReference type="GO" id="GO:0005886">
    <property type="term" value="C:plasma membrane"/>
    <property type="evidence" value="ECO:0007669"/>
    <property type="project" value="UniProtKB-SubCell"/>
</dbReference>
<evidence type="ECO:0000256" key="1">
    <source>
        <dbReference type="ARBA" id="ARBA00004651"/>
    </source>
</evidence>
<keyword evidence="12" id="KW-1185">Reference proteome</keyword>
<feature type="transmembrane region" description="Helical" evidence="9">
    <location>
        <begin position="78"/>
        <end position="98"/>
    </location>
</feature>
<keyword evidence="8 9" id="KW-0012">Acyltransferase</keyword>
<keyword evidence="5 9" id="KW-0812">Transmembrane</keyword>
<keyword evidence="7 9" id="KW-0472">Membrane</keyword>
<feature type="transmembrane region" description="Helical" evidence="9">
    <location>
        <begin position="110"/>
        <end position="130"/>
    </location>
</feature>
<dbReference type="InterPro" id="IPR036526">
    <property type="entry name" value="C-N_Hydrolase_sf"/>
</dbReference>
<comment type="function">
    <text evidence="9">Catalyzes the phospholipid dependent N-acylation of the N-terminal cysteine of apolipoprotein, the last step in lipoprotein maturation.</text>
</comment>
<comment type="subcellular location">
    <subcellularLocation>
        <location evidence="1 9">Cell membrane</location>
        <topology evidence="1 9">Multi-pass membrane protein</topology>
    </subcellularLocation>
</comment>
<dbReference type="CDD" id="cd07571">
    <property type="entry name" value="ALP_N-acyl_transferase"/>
    <property type="match status" value="1"/>
</dbReference>
<comment type="pathway">
    <text evidence="9">Protein modification; lipoprotein biosynthesis (N-acyl transfer).</text>
</comment>
<dbReference type="PROSITE" id="PS50263">
    <property type="entry name" value="CN_HYDROLASE"/>
    <property type="match status" value="1"/>
</dbReference>
<dbReference type="Gene3D" id="3.60.110.10">
    <property type="entry name" value="Carbon-nitrogen hydrolase"/>
    <property type="match status" value="1"/>
</dbReference>
<dbReference type="NCBIfam" id="TIGR00546">
    <property type="entry name" value="lnt"/>
    <property type="match status" value="1"/>
</dbReference>
<evidence type="ECO:0000256" key="4">
    <source>
        <dbReference type="ARBA" id="ARBA00022679"/>
    </source>
</evidence>
<feature type="transmembrane region" description="Helical" evidence="9">
    <location>
        <begin position="176"/>
        <end position="195"/>
    </location>
</feature>
<organism evidence="11 12">
    <name type="scientific">Jannaschia faecimaris</name>
    <dbReference type="NCBI Taxonomy" id="1244108"/>
    <lineage>
        <taxon>Bacteria</taxon>
        <taxon>Pseudomonadati</taxon>
        <taxon>Pseudomonadota</taxon>
        <taxon>Alphaproteobacteria</taxon>
        <taxon>Rhodobacterales</taxon>
        <taxon>Roseobacteraceae</taxon>
        <taxon>Jannaschia</taxon>
    </lineage>
</organism>
<keyword evidence="6 9" id="KW-1133">Transmembrane helix</keyword>
<dbReference type="Pfam" id="PF00795">
    <property type="entry name" value="CN_hydrolase"/>
    <property type="match status" value="1"/>
</dbReference>
<dbReference type="UniPathway" id="UPA00666"/>
<feature type="domain" description="CN hydrolase" evidence="10">
    <location>
        <begin position="208"/>
        <end position="450"/>
    </location>
</feature>
<dbReference type="EMBL" id="FNPX01000002">
    <property type="protein sequence ID" value="SDY57790.1"/>
    <property type="molecule type" value="Genomic_DNA"/>
</dbReference>
<evidence type="ECO:0000256" key="6">
    <source>
        <dbReference type="ARBA" id="ARBA00022989"/>
    </source>
</evidence>
<comment type="similarity">
    <text evidence="2 9">Belongs to the CN hydrolase family. Apolipoprotein N-acyltransferase subfamily.</text>
</comment>
<keyword evidence="3 9" id="KW-1003">Cell membrane</keyword>
<feature type="transmembrane region" description="Helical" evidence="9">
    <location>
        <begin position="26"/>
        <end position="41"/>
    </location>
</feature>
<dbReference type="GO" id="GO:0016410">
    <property type="term" value="F:N-acyltransferase activity"/>
    <property type="evidence" value="ECO:0007669"/>
    <property type="project" value="UniProtKB-UniRule"/>
</dbReference>
<dbReference type="GO" id="GO:0042158">
    <property type="term" value="P:lipoprotein biosynthetic process"/>
    <property type="evidence" value="ECO:0007669"/>
    <property type="project" value="UniProtKB-UniRule"/>
</dbReference>
<evidence type="ECO:0000256" key="9">
    <source>
        <dbReference type="HAMAP-Rule" id="MF_01148"/>
    </source>
</evidence>
<protein>
    <recommendedName>
        <fullName evidence="9">Apolipoprotein N-acyltransferase</fullName>
        <shortName evidence="9">ALP N-acyltransferase</shortName>
        <ecNumber evidence="9">2.3.1.269</ecNumber>
    </recommendedName>
</protein>
<dbReference type="HAMAP" id="MF_01148">
    <property type="entry name" value="Lnt"/>
    <property type="match status" value="1"/>
</dbReference>
<evidence type="ECO:0000256" key="7">
    <source>
        <dbReference type="ARBA" id="ARBA00023136"/>
    </source>
</evidence>
<sequence>MRRLSLFLPALAGLLAALGQAPWNLWFIALPAFAVGIAAIARANRPFVAGLMFGTAHFALALHWIVEPFLIDAAATGWLAPIALLLISLGFGLFWASASSLGMRLSNGPIGVALAIAAAELIRSYIFTGFPWALPGHVLIASPALPASSLVGAHGLGLAVLLGAALLVSRGPVVRAFGAALWILPFGVGVMLPVAPPVAADAPVVRLVQPNAPQHQKWDPDFTHVFFRRGLEETASAPDGPPPDAVIWPETALPELLRYSEDVRPTIANAAGGKPVVIGAQRFDEDRRPRNSLVVLTGENGDVALVHDKYRLVPFGEYLPLEPVFNAVGIGALAAQLAGGYVPGDGPVLIDLPGVGLVLPLICYEAIFPQDLRRLDRPRAILHLTNDAWFGTAAGPQQHLALAQLRAAESGLPLLRAANTGVSAVIDARGNVVASLGLGQAGHLDAPVPPALSAPLYIVTGDWAALAVLMVLITGFWAQRRAIPVAPMRERP</sequence>